<name>A0ABP1QVU3_9HEXA</name>
<dbReference type="PANTHER" id="PTHR11785:SF512">
    <property type="entry name" value="SOBREMESA, ISOFORM B"/>
    <property type="match status" value="1"/>
</dbReference>
<feature type="transmembrane region" description="Helical" evidence="6">
    <location>
        <begin position="462"/>
        <end position="482"/>
    </location>
</feature>
<reference evidence="7 8" key="1">
    <citation type="submission" date="2024-08" db="EMBL/GenBank/DDBJ databases">
        <authorList>
            <person name="Cucini C."/>
            <person name="Frati F."/>
        </authorList>
    </citation>
    <scope>NUCLEOTIDE SEQUENCE [LARGE SCALE GENOMIC DNA]</scope>
</reference>
<dbReference type="Pfam" id="PF13520">
    <property type="entry name" value="AA_permease_2"/>
    <property type="match status" value="1"/>
</dbReference>
<dbReference type="PANTHER" id="PTHR11785">
    <property type="entry name" value="AMINO ACID TRANSPORTER"/>
    <property type="match status" value="1"/>
</dbReference>
<evidence type="ECO:0000256" key="2">
    <source>
        <dbReference type="ARBA" id="ARBA00022692"/>
    </source>
</evidence>
<accession>A0ABP1QVU3</accession>
<keyword evidence="2 6" id="KW-0812">Transmembrane</keyword>
<evidence type="ECO:0000313" key="8">
    <source>
        <dbReference type="Proteomes" id="UP001642540"/>
    </source>
</evidence>
<comment type="caution">
    <text evidence="7">The sequence shown here is derived from an EMBL/GenBank/DDBJ whole genome shotgun (WGS) entry which is preliminary data.</text>
</comment>
<dbReference type="PIRSF" id="PIRSF006060">
    <property type="entry name" value="AA_transporter"/>
    <property type="match status" value="1"/>
</dbReference>
<dbReference type="InterPro" id="IPR050598">
    <property type="entry name" value="AminoAcid_Transporter"/>
</dbReference>
<feature type="transmembrane region" description="Helical" evidence="6">
    <location>
        <begin position="70"/>
        <end position="91"/>
    </location>
</feature>
<feature type="transmembrane region" description="Helical" evidence="6">
    <location>
        <begin position="174"/>
        <end position="195"/>
    </location>
</feature>
<dbReference type="Proteomes" id="UP001642540">
    <property type="component" value="Unassembled WGS sequence"/>
</dbReference>
<feature type="region of interest" description="Disordered" evidence="5">
    <location>
        <begin position="1"/>
        <end position="34"/>
    </location>
</feature>
<protein>
    <recommendedName>
        <fullName evidence="9">B(0,+)-type amino acid transporter 1</fullName>
    </recommendedName>
</protein>
<evidence type="ECO:0008006" key="9">
    <source>
        <dbReference type="Google" id="ProtNLM"/>
    </source>
</evidence>
<feature type="transmembrane region" description="Helical" evidence="6">
    <location>
        <begin position="374"/>
        <end position="393"/>
    </location>
</feature>
<proteinExistence type="predicted"/>
<keyword evidence="8" id="KW-1185">Reference proteome</keyword>
<feature type="transmembrane region" description="Helical" evidence="6">
    <location>
        <begin position="201"/>
        <end position="222"/>
    </location>
</feature>
<evidence type="ECO:0000313" key="7">
    <source>
        <dbReference type="EMBL" id="CAL8113068.1"/>
    </source>
</evidence>
<comment type="subcellular location">
    <subcellularLocation>
        <location evidence="1">Membrane</location>
        <topology evidence="1">Multi-pass membrane protein</topology>
    </subcellularLocation>
</comment>
<feature type="transmembrane region" description="Helical" evidence="6">
    <location>
        <begin position="126"/>
        <end position="153"/>
    </location>
</feature>
<feature type="transmembrane region" description="Helical" evidence="6">
    <location>
        <begin position="277"/>
        <end position="295"/>
    </location>
</feature>
<feature type="transmembrane region" description="Helical" evidence="6">
    <location>
        <begin position="405"/>
        <end position="424"/>
    </location>
</feature>
<organism evidence="7 8">
    <name type="scientific">Orchesella dallaii</name>
    <dbReference type="NCBI Taxonomy" id="48710"/>
    <lineage>
        <taxon>Eukaryota</taxon>
        <taxon>Metazoa</taxon>
        <taxon>Ecdysozoa</taxon>
        <taxon>Arthropoda</taxon>
        <taxon>Hexapoda</taxon>
        <taxon>Collembola</taxon>
        <taxon>Entomobryomorpha</taxon>
        <taxon>Entomobryoidea</taxon>
        <taxon>Orchesellidae</taxon>
        <taxon>Orchesellinae</taxon>
        <taxon>Orchesella</taxon>
    </lineage>
</organism>
<feature type="transmembrane region" description="Helical" evidence="6">
    <location>
        <begin position="328"/>
        <end position="354"/>
    </location>
</feature>
<feature type="transmembrane region" description="Helical" evidence="6">
    <location>
        <begin position="436"/>
        <end position="456"/>
    </location>
</feature>
<evidence type="ECO:0000256" key="1">
    <source>
        <dbReference type="ARBA" id="ARBA00004141"/>
    </source>
</evidence>
<dbReference type="EMBL" id="CAXLJM020000049">
    <property type="protein sequence ID" value="CAL8113068.1"/>
    <property type="molecule type" value="Genomic_DNA"/>
</dbReference>
<evidence type="ECO:0000256" key="4">
    <source>
        <dbReference type="ARBA" id="ARBA00023136"/>
    </source>
</evidence>
<sequence length="510" mass="55056">MDNSAFTQDTEIEQHGQGPGFQSTPNPAKDTKKQDLLDEVVPPIPIKSDGTVRSGIFVSPSGLLEKTGSVSLSLVVWAACGVLATLAALSYCELGTVVPRSGGEHAYYMATFPPLNRFFGEIPGFLFAWATVLLLKPSSLSIVSLAAGKYALYPLLRMDRYECKNFEDDNDFKYAVKLLAVVVASLIAAVNIISARLATKAAIVFLFAKVSTMAIMIGIGFYNMGKGDFGALTGGWDPTNKTVGDIAVSFYSGLWAYDGWNNLNLATEELVNPHRNLPLAILIGIPLSTVLYLLINVSYLTALSKEAMIASDAVAVDVGDNYLGALKLLIPILVVISAIGTGNGSMFTAGRITYAVGRDGHMIDVMSYVHATRLTPIVALSLNTILAYAMIFGSEIEELIDLFGFASWIIYGLAISCVIVLRYTMPDAPRPFKVPLIIPIVAVIISAALVVLPIVYDPKLGYLAVLGFFLLGFLVYIPFVYYKYRLPGMDGFTKAVQFLTLAAPSPYKDD</sequence>
<keyword evidence="4 6" id="KW-0472">Membrane</keyword>
<evidence type="ECO:0000256" key="6">
    <source>
        <dbReference type="SAM" id="Phobius"/>
    </source>
</evidence>
<evidence type="ECO:0000256" key="3">
    <source>
        <dbReference type="ARBA" id="ARBA00022989"/>
    </source>
</evidence>
<keyword evidence="3 6" id="KW-1133">Transmembrane helix</keyword>
<gene>
    <name evidence="7" type="ORF">ODALV1_LOCUS15903</name>
</gene>
<evidence type="ECO:0000256" key="5">
    <source>
        <dbReference type="SAM" id="MobiDB-lite"/>
    </source>
</evidence>
<dbReference type="InterPro" id="IPR002293">
    <property type="entry name" value="AA/rel_permease1"/>
</dbReference>
<dbReference type="Gene3D" id="1.20.1740.10">
    <property type="entry name" value="Amino acid/polyamine transporter I"/>
    <property type="match status" value="1"/>
</dbReference>